<accession>A0A672HSB3</accession>
<comment type="subcellular location">
    <subcellularLocation>
        <location evidence="2">Secreted</location>
    </subcellularLocation>
</comment>
<reference evidence="12" key="2">
    <citation type="submission" date="2025-09" db="UniProtKB">
        <authorList>
            <consortium name="Ensembl"/>
        </authorList>
    </citation>
    <scope>IDENTIFICATION</scope>
</reference>
<evidence type="ECO:0000256" key="8">
    <source>
        <dbReference type="ARBA" id="ARBA00023098"/>
    </source>
</evidence>
<dbReference type="Ensembl" id="ENSSFAT00005032971.1">
    <property type="protein sequence ID" value="ENSSFAP00005031830.1"/>
    <property type="gene ID" value="ENSSFAG00005016123.1"/>
</dbReference>
<evidence type="ECO:0000256" key="4">
    <source>
        <dbReference type="ARBA" id="ARBA00022525"/>
    </source>
</evidence>
<dbReference type="GO" id="GO:0050482">
    <property type="term" value="P:arachidonate secretion"/>
    <property type="evidence" value="ECO:0007669"/>
    <property type="project" value="InterPro"/>
</dbReference>
<feature type="compositionally biased region" description="Low complexity" evidence="10">
    <location>
        <begin position="222"/>
        <end position="234"/>
    </location>
</feature>
<evidence type="ECO:0000256" key="6">
    <source>
        <dbReference type="ARBA" id="ARBA00022801"/>
    </source>
</evidence>
<dbReference type="SMART" id="SM00085">
    <property type="entry name" value="PA2c"/>
    <property type="match status" value="1"/>
</dbReference>
<feature type="compositionally biased region" description="Pro residues" evidence="10">
    <location>
        <begin position="272"/>
        <end position="282"/>
    </location>
</feature>
<evidence type="ECO:0000256" key="7">
    <source>
        <dbReference type="ARBA" id="ARBA00022837"/>
    </source>
</evidence>
<keyword evidence="7" id="KW-0106">Calcium</keyword>
<dbReference type="Pfam" id="PF05826">
    <property type="entry name" value="Phospholip_A2_2"/>
    <property type="match status" value="1"/>
</dbReference>
<feature type="region of interest" description="Disordered" evidence="10">
    <location>
        <begin position="65"/>
        <end position="89"/>
    </location>
</feature>
<dbReference type="GO" id="GO:0006644">
    <property type="term" value="P:phospholipid metabolic process"/>
    <property type="evidence" value="ECO:0007669"/>
    <property type="project" value="InterPro"/>
</dbReference>
<evidence type="ECO:0000313" key="13">
    <source>
        <dbReference type="Proteomes" id="UP000472267"/>
    </source>
</evidence>
<dbReference type="CDD" id="cd04704">
    <property type="entry name" value="PLA2_bee_venom_like"/>
    <property type="match status" value="1"/>
</dbReference>
<evidence type="ECO:0000256" key="9">
    <source>
        <dbReference type="ARBA" id="ARBA00023157"/>
    </source>
</evidence>
<proteinExistence type="predicted"/>
<organism evidence="12 13">
    <name type="scientific">Salarias fasciatus</name>
    <name type="common">Jewelled blenny</name>
    <name type="synonym">Blennius fasciatus</name>
    <dbReference type="NCBI Taxonomy" id="181472"/>
    <lineage>
        <taxon>Eukaryota</taxon>
        <taxon>Metazoa</taxon>
        <taxon>Chordata</taxon>
        <taxon>Craniata</taxon>
        <taxon>Vertebrata</taxon>
        <taxon>Euteleostomi</taxon>
        <taxon>Actinopterygii</taxon>
        <taxon>Neopterygii</taxon>
        <taxon>Teleostei</taxon>
        <taxon>Neoteleostei</taxon>
        <taxon>Acanthomorphata</taxon>
        <taxon>Ovalentaria</taxon>
        <taxon>Blenniimorphae</taxon>
        <taxon>Blenniiformes</taxon>
        <taxon>Blennioidei</taxon>
        <taxon>Blenniidae</taxon>
        <taxon>Salariinae</taxon>
        <taxon>Salarias</taxon>
    </lineage>
</organism>
<keyword evidence="5" id="KW-0479">Metal-binding</keyword>
<evidence type="ECO:0000259" key="11">
    <source>
        <dbReference type="SMART" id="SM00085"/>
    </source>
</evidence>
<feature type="domain" description="Phospholipase A2-like central" evidence="11">
    <location>
        <begin position="82"/>
        <end position="211"/>
    </location>
</feature>
<dbReference type="EC" id="3.1.1.4" evidence="3"/>
<name>A0A672HSB3_SALFA</name>
<protein>
    <recommendedName>
        <fullName evidence="3">phospholipase A2</fullName>
        <ecNumber evidence="3">3.1.1.4</ecNumber>
    </recommendedName>
</protein>
<keyword evidence="4" id="KW-0964">Secreted</keyword>
<keyword evidence="6" id="KW-0378">Hydrolase</keyword>
<dbReference type="InterPro" id="IPR036444">
    <property type="entry name" value="PLipase_A2_dom_sf"/>
</dbReference>
<dbReference type="Gene3D" id="1.20.90.10">
    <property type="entry name" value="Phospholipase A2 domain"/>
    <property type="match status" value="1"/>
</dbReference>
<evidence type="ECO:0000256" key="2">
    <source>
        <dbReference type="ARBA" id="ARBA00004613"/>
    </source>
</evidence>
<keyword evidence="13" id="KW-1185">Reference proteome</keyword>
<evidence type="ECO:0000256" key="5">
    <source>
        <dbReference type="ARBA" id="ARBA00022723"/>
    </source>
</evidence>
<dbReference type="SUPFAM" id="SSF48619">
    <property type="entry name" value="Phospholipase A2, PLA2"/>
    <property type="match status" value="1"/>
</dbReference>
<evidence type="ECO:0000256" key="1">
    <source>
        <dbReference type="ARBA" id="ARBA00001913"/>
    </source>
</evidence>
<dbReference type="PANTHER" id="PTHR12253">
    <property type="entry name" value="RH14732P"/>
    <property type="match status" value="1"/>
</dbReference>
<keyword evidence="8" id="KW-0443">Lipid metabolism</keyword>
<dbReference type="AlphaFoldDB" id="A0A672HSB3"/>
<dbReference type="GO" id="GO:0004623">
    <property type="term" value="F:phospholipase A2 activity"/>
    <property type="evidence" value="ECO:0007669"/>
    <property type="project" value="UniProtKB-EC"/>
</dbReference>
<evidence type="ECO:0000313" key="12">
    <source>
        <dbReference type="Ensembl" id="ENSSFAP00005031830.1"/>
    </source>
</evidence>
<dbReference type="Proteomes" id="UP000472267">
    <property type="component" value="Unassembled WGS sequence"/>
</dbReference>
<dbReference type="GO" id="GO:0046872">
    <property type="term" value="F:metal ion binding"/>
    <property type="evidence" value="ECO:0007669"/>
    <property type="project" value="UniProtKB-KW"/>
</dbReference>
<comment type="cofactor">
    <cofactor evidence="1">
        <name>Ca(2+)</name>
        <dbReference type="ChEBI" id="CHEBI:29108"/>
    </cofactor>
</comment>
<dbReference type="PROSITE" id="PS00118">
    <property type="entry name" value="PA2_HIS"/>
    <property type="match status" value="1"/>
</dbReference>
<keyword evidence="9" id="KW-1015">Disulfide bond</keyword>
<dbReference type="GO" id="GO:0005576">
    <property type="term" value="C:extracellular region"/>
    <property type="evidence" value="ECO:0007669"/>
    <property type="project" value="UniProtKB-SubCell"/>
</dbReference>
<dbReference type="InterPro" id="IPR033113">
    <property type="entry name" value="PLA2_histidine"/>
</dbReference>
<dbReference type="FunFam" id="1.20.90.10:FF:000002">
    <property type="entry name" value="Phospholipase A2 group III"/>
    <property type="match status" value="1"/>
</dbReference>
<feature type="region of interest" description="Disordered" evidence="10">
    <location>
        <begin position="210"/>
        <end position="328"/>
    </location>
</feature>
<sequence>VGVARVMFGCTDSACPPPPPTPPPLIPFKRVLASASLSRSPHSELHQSVCAGRAAMTRTEQCAPLEAEEGRERARRRAAGGGHGQGSEVTAHRRVKRGFIVPGTLWCGSGNKAPSYEDLGVFSATDRCCREHDQCEDTILSFHSQYGVFNANIFTMSHCDCDNRFRRCLKDANDSMADVVGYTFFNLLKMHCFQLSHRLQWVDEGGPPDLRPAVAPVTSSEARPGSRGPAAGSPGPSPQACTTSAPGSAGRPRSSQGPGAPPAQRSTAGPREAPPAGTPGPPGGTGKISPAGPPRRSGPARPPSERNTTRLPTEQQPAVAGRARPGGPYRLMLVSYRGYGLMLITATVYPG</sequence>
<evidence type="ECO:0000256" key="3">
    <source>
        <dbReference type="ARBA" id="ARBA00013278"/>
    </source>
</evidence>
<evidence type="ECO:0000256" key="10">
    <source>
        <dbReference type="SAM" id="MobiDB-lite"/>
    </source>
</evidence>
<dbReference type="InterPro" id="IPR016090">
    <property type="entry name" value="PLA2-like_dom"/>
</dbReference>
<gene>
    <name evidence="12" type="primary">pla2g3</name>
</gene>
<reference evidence="12" key="1">
    <citation type="submission" date="2025-08" db="UniProtKB">
        <authorList>
            <consortium name="Ensembl"/>
        </authorList>
    </citation>
    <scope>IDENTIFICATION</scope>
</reference>